<dbReference type="RefSeq" id="WP_103934058.1">
    <property type="nucleotide sequence ID" value="NZ_FNVA01000005.1"/>
</dbReference>
<keyword evidence="3" id="KW-1185">Reference proteome</keyword>
<evidence type="ECO:0000256" key="1">
    <source>
        <dbReference type="SAM" id="Phobius"/>
    </source>
</evidence>
<dbReference type="AlphaFoldDB" id="A0A1H6AJM3"/>
<gene>
    <name evidence="2" type="ORF">SAMN05421819_3212</name>
</gene>
<protein>
    <submittedName>
        <fullName evidence="2">Uncharacterized protein</fullName>
    </submittedName>
</protein>
<dbReference type="Proteomes" id="UP000236728">
    <property type="component" value="Unassembled WGS sequence"/>
</dbReference>
<keyword evidence="1" id="KW-1133">Transmembrane helix</keyword>
<reference evidence="2 3" key="1">
    <citation type="submission" date="2016-10" db="EMBL/GenBank/DDBJ databases">
        <authorList>
            <person name="de Groot N.N."/>
        </authorList>
    </citation>
    <scope>NUCLEOTIDE SEQUENCE [LARGE SCALE GENOMIC DNA]</scope>
    <source>
        <strain evidence="2 3">DSM 22489</strain>
    </source>
</reference>
<accession>A0A1H6AJM3</accession>
<feature type="transmembrane region" description="Helical" evidence="1">
    <location>
        <begin position="43"/>
        <end position="62"/>
    </location>
</feature>
<keyword evidence="1" id="KW-0812">Transmembrane</keyword>
<feature type="transmembrane region" description="Helical" evidence="1">
    <location>
        <begin position="12"/>
        <end position="31"/>
    </location>
</feature>
<dbReference type="EMBL" id="FNVA01000005">
    <property type="protein sequence ID" value="SEG48939.1"/>
    <property type="molecule type" value="Genomic_DNA"/>
</dbReference>
<name>A0A1H6AJM3_9BACT</name>
<proteinExistence type="predicted"/>
<organism evidence="2 3">
    <name type="scientific">Bryocella elongata</name>
    <dbReference type="NCBI Taxonomy" id="863522"/>
    <lineage>
        <taxon>Bacteria</taxon>
        <taxon>Pseudomonadati</taxon>
        <taxon>Acidobacteriota</taxon>
        <taxon>Terriglobia</taxon>
        <taxon>Terriglobales</taxon>
        <taxon>Acidobacteriaceae</taxon>
        <taxon>Bryocella</taxon>
    </lineage>
</organism>
<keyword evidence="1" id="KW-0472">Membrane</keyword>
<evidence type="ECO:0000313" key="2">
    <source>
        <dbReference type="EMBL" id="SEG48939.1"/>
    </source>
</evidence>
<sequence>MQKERIAPKAGSPGNVSAALSMLCAAPYLILRVAQAPDWMAPAVIWTLFTAPFLGLVLALIAVRWDRRWLVLALAWGAFLAYGWWWELHHPFDL</sequence>
<feature type="transmembrane region" description="Helical" evidence="1">
    <location>
        <begin position="69"/>
        <end position="86"/>
    </location>
</feature>
<evidence type="ECO:0000313" key="3">
    <source>
        <dbReference type="Proteomes" id="UP000236728"/>
    </source>
</evidence>